<comment type="subunit">
    <text evidence="3">Associates exclusively with 100S ribosomes, which are dimers of 70S ribosomes.</text>
</comment>
<dbReference type="PANTHER" id="PTHR33231:SF1">
    <property type="entry name" value="30S RIBOSOMAL PROTEIN"/>
    <property type="match status" value="1"/>
</dbReference>
<evidence type="ECO:0000256" key="3">
    <source>
        <dbReference type="ARBA" id="ARBA00038695"/>
    </source>
</evidence>
<dbReference type="Pfam" id="PF02482">
    <property type="entry name" value="Ribosomal_S30AE"/>
    <property type="match status" value="1"/>
</dbReference>
<dbReference type="GO" id="GO:0022627">
    <property type="term" value="C:cytosolic small ribosomal subunit"/>
    <property type="evidence" value="ECO:0007669"/>
    <property type="project" value="TreeGrafter"/>
</dbReference>
<gene>
    <name evidence="6" type="ORF">A2V92_00285</name>
</gene>
<keyword evidence="1" id="KW-0810">Translation regulation</keyword>
<dbReference type="GO" id="GO:0043024">
    <property type="term" value="F:ribosomal small subunit binding"/>
    <property type="evidence" value="ECO:0007669"/>
    <property type="project" value="TreeGrafter"/>
</dbReference>
<dbReference type="InterPro" id="IPR050574">
    <property type="entry name" value="HPF/YfiA_ribosome-assoc"/>
</dbReference>
<dbReference type="SUPFAM" id="SSF69754">
    <property type="entry name" value="Ribosome binding protein Y (YfiA homologue)"/>
    <property type="match status" value="1"/>
</dbReference>
<dbReference type="NCBIfam" id="TIGR00741">
    <property type="entry name" value="yfiA"/>
    <property type="match status" value="1"/>
</dbReference>
<evidence type="ECO:0000256" key="4">
    <source>
        <dbReference type="ARBA" id="ARBA00041148"/>
    </source>
</evidence>
<dbReference type="CDD" id="cd00552">
    <property type="entry name" value="RaiA"/>
    <property type="match status" value="1"/>
</dbReference>
<accession>A0A1F6TAC5</accession>
<evidence type="ECO:0000313" key="7">
    <source>
        <dbReference type="Proteomes" id="UP000179344"/>
    </source>
</evidence>
<dbReference type="PANTHER" id="PTHR33231">
    <property type="entry name" value="30S RIBOSOMAL PROTEIN"/>
    <property type="match status" value="1"/>
</dbReference>
<evidence type="ECO:0000256" key="1">
    <source>
        <dbReference type="ARBA" id="ARBA00022845"/>
    </source>
</evidence>
<comment type="caution">
    <text evidence="6">The sequence shown here is derived from an EMBL/GenBank/DDBJ whole genome shotgun (WGS) entry which is preliminary data.</text>
</comment>
<sequence>MHITVSGQQMDVTDTLRDYASEKIRRIQKHFDHVTNTNVVLHVEKNRHRAEATIHARGATLHADAAGADMYAAIDALADKLDRQVLKHKERLADHQRNGESLKKMRTL</sequence>
<evidence type="ECO:0000313" key="6">
    <source>
        <dbReference type="EMBL" id="OGI42029.1"/>
    </source>
</evidence>
<dbReference type="Gene3D" id="3.30.160.100">
    <property type="entry name" value="Ribosome hibernation promotion factor-like"/>
    <property type="match status" value="1"/>
</dbReference>
<reference evidence="6 7" key="1">
    <citation type="journal article" date="2016" name="Nat. Commun.">
        <title>Thousands of microbial genomes shed light on interconnected biogeochemical processes in an aquifer system.</title>
        <authorList>
            <person name="Anantharaman K."/>
            <person name="Brown C.T."/>
            <person name="Hug L.A."/>
            <person name="Sharon I."/>
            <person name="Castelle C.J."/>
            <person name="Probst A.J."/>
            <person name="Thomas B.C."/>
            <person name="Singh A."/>
            <person name="Wilkins M.J."/>
            <person name="Karaoz U."/>
            <person name="Brodie E.L."/>
            <person name="Williams K.H."/>
            <person name="Hubbard S.S."/>
            <person name="Banfield J.F."/>
        </authorList>
    </citation>
    <scope>NUCLEOTIDE SEQUENCE [LARGE SCALE GENOMIC DNA]</scope>
</reference>
<name>A0A1F6TAC5_9PROT</name>
<dbReference type="FunFam" id="3.30.160.100:FF:000001">
    <property type="entry name" value="Ribosome hibernation promoting factor"/>
    <property type="match status" value="1"/>
</dbReference>
<dbReference type="EMBL" id="MFST01000163">
    <property type="protein sequence ID" value="OGI42029.1"/>
    <property type="molecule type" value="Genomic_DNA"/>
</dbReference>
<dbReference type="AlphaFoldDB" id="A0A1F6TAC5"/>
<dbReference type="Proteomes" id="UP000179344">
    <property type="component" value="Unassembled WGS sequence"/>
</dbReference>
<dbReference type="GO" id="GO:0045900">
    <property type="term" value="P:negative regulation of translational elongation"/>
    <property type="evidence" value="ECO:0007669"/>
    <property type="project" value="TreeGrafter"/>
</dbReference>
<protein>
    <recommendedName>
        <fullName evidence="4">Ribosome hibernation promoting factor</fullName>
    </recommendedName>
    <alternativeName>
        <fullName evidence="5">Hibernation factor HPF</fullName>
    </alternativeName>
</protein>
<evidence type="ECO:0000256" key="5">
    <source>
        <dbReference type="ARBA" id="ARBA00041319"/>
    </source>
</evidence>
<dbReference type="InterPro" id="IPR036567">
    <property type="entry name" value="RHF-like"/>
</dbReference>
<comment type="similarity">
    <text evidence="2">Belongs to the HPF/YfiA ribosome-associated protein family. Short HPF subfamily.</text>
</comment>
<organism evidence="6 7">
    <name type="scientific">Candidatus Muproteobacteria bacterium RBG_16_65_31</name>
    <dbReference type="NCBI Taxonomy" id="1817759"/>
    <lineage>
        <taxon>Bacteria</taxon>
        <taxon>Pseudomonadati</taxon>
        <taxon>Pseudomonadota</taxon>
        <taxon>Candidatus Muproteobacteria</taxon>
    </lineage>
</organism>
<dbReference type="InterPro" id="IPR003489">
    <property type="entry name" value="RHF/RaiA"/>
</dbReference>
<evidence type="ECO:0000256" key="2">
    <source>
        <dbReference type="ARBA" id="ARBA00038434"/>
    </source>
</evidence>
<proteinExistence type="inferred from homology"/>